<keyword evidence="7" id="KW-1185">Reference proteome</keyword>
<dbReference type="Gene3D" id="1.10.357.10">
    <property type="entry name" value="Tetracycline Repressor, domain 2"/>
    <property type="match status" value="1"/>
</dbReference>
<evidence type="ECO:0000313" key="7">
    <source>
        <dbReference type="Proteomes" id="UP001210380"/>
    </source>
</evidence>
<dbReference type="PROSITE" id="PS50977">
    <property type="entry name" value="HTH_TETR_2"/>
    <property type="match status" value="1"/>
</dbReference>
<dbReference type="InterPro" id="IPR001647">
    <property type="entry name" value="HTH_TetR"/>
</dbReference>
<comment type="caution">
    <text evidence="6">The sequence shown here is derived from an EMBL/GenBank/DDBJ whole genome shotgun (WGS) entry which is preliminary data.</text>
</comment>
<dbReference type="EMBL" id="JAQGLA010000092">
    <property type="protein sequence ID" value="MDA3630230.1"/>
    <property type="molecule type" value="Genomic_DNA"/>
</dbReference>
<dbReference type="Pfam" id="PF00440">
    <property type="entry name" value="TetR_N"/>
    <property type="match status" value="1"/>
</dbReference>
<feature type="DNA-binding region" description="H-T-H motif" evidence="4">
    <location>
        <begin position="28"/>
        <end position="47"/>
    </location>
</feature>
<evidence type="ECO:0000259" key="5">
    <source>
        <dbReference type="PROSITE" id="PS50977"/>
    </source>
</evidence>
<dbReference type="InterPro" id="IPR050109">
    <property type="entry name" value="HTH-type_TetR-like_transc_reg"/>
</dbReference>
<protein>
    <submittedName>
        <fullName evidence="6">TetR/AcrR family transcriptional regulator</fullName>
    </submittedName>
</protein>
<keyword evidence="1" id="KW-0805">Transcription regulation</keyword>
<keyword evidence="2 4" id="KW-0238">DNA-binding</keyword>
<evidence type="ECO:0000256" key="1">
    <source>
        <dbReference type="ARBA" id="ARBA00023015"/>
    </source>
</evidence>
<proteinExistence type="predicted"/>
<evidence type="ECO:0000313" key="6">
    <source>
        <dbReference type="EMBL" id="MDA3630230.1"/>
    </source>
</evidence>
<reference evidence="6 7" key="1">
    <citation type="submission" date="2022-11" db="EMBL/GenBank/DDBJ databases">
        <title>Draft genome sequence of Saccharopolyspora sp. WRP15-2 isolated from rhizosphere soils of wild rice in Thailand.</title>
        <authorList>
            <person name="Duangmal K."/>
            <person name="Kammanee S."/>
            <person name="Muangham S."/>
        </authorList>
    </citation>
    <scope>NUCLEOTIDE SEQUENCE [LARGE SCALE GENOMIC DNA]</scope>
    <source>
        <strain evidence="6 7">WRP15-2</strain>
    </source>
</reference>
<dbReference type="InterPro" id="IPR023772">
    <property type="entry name" value="DNA-bd_HTH_TetR-type_CS"/>
</dbReference>
<organism evidence="6 7">
    <name type="scientific">Saccharopolyspora oryzae</name>
    <dbReference type="NCBI Taxonomy" id="2997343"/>
    <lineage>
        <taxon>Bacteria</taxon>
        <taxon>Bacillati</taxon>
        <taxon>Actinomycetota</taxon>
        <taxon>Actinomycetes</taxon>
        <taxon>Pseudonocardiales</taxon>
        <taxon>Pseudonocardiaceae</taxon>
        <taxon>Saccharopolyspora</taxon>
    </lineage>
</organism>
<dbReference type="InterPro" id="IPR009057">
    <property type="entry name" value="Homeodomain-like_sf"/>
</dbReference>
<keyword evidence="3" id="KW-0804">Transcription</keyword>
<dbReference type="PANTHER" id="PTHR30055">
    <property type="entry name" value="HTH-TYPE TRANSCRIPTIONAL REGULATOR RUTR"/>
    <property type="match status" value="1"/>
</dbReference>
<dbReference type="PRINTS" id="PR00455">
    <property type="entry name" value="HTHTETR"/>
</dbReference>
<dbReference type="PROSITE" id="PS01081">
    <property type="entry name" value="HTH_TETR_1"/>
    <property type="match status" value="1"/>
</dbReference>
<dbReference type="Proteomes" id="UP001210380">
    <property type="component" value="Unassembled WGS sequence"/>
</dbReference>
<feature type="domain" description="HTH tetR-type" evidence="5">
    <location>
        <begin position="5"/>
        <end position="65"/>
    </location>
</feature>
<dbReference type="PANTHER" id="PTHR30055:SF234">
    <property type="entry name" value="HTH-TYPE TRANSCRIPTIONAL REGULATOR BETI"/>
    <property type="match status" value="1"/>
</dbReference>
<dbReference type="SUPFAM" id="SSF46689">
    <property type="entry name" value="Homeodomain-like"/>
    <property type="match status" value="1"/>
</dbReference>
<evidence type="ECO:0000256" key="2">
    <source>
        <dbReference type="ARBA" id="ARBA00023125"/>
    </source>
</evidence>
<dbReference type="RefSeq" id="WP_270953372.1">
    <property type="nucleotide sequence ID" value="NZ_JAQGLA010000092.1"/>
</dbReference>
<gene>
    <name evidence="6" type="ORF">OU415_32710</name>
</gene>
<evidence type="ECO:0000256" key="3">
    <source>
        <dbReference type="ARBA" id="ARBA00023163"/>
    </source>
</evidence>
<name>A0ABT4V8D7_9PSEU</name>
<evidence type="ECO:0000256" key="4">
    <source>
        <dbReference type="PROSITE-ProRule" id="PRU00335"/>
    </source>
</evidence>
<sequence length="229" mass="25476">MPQPTERADRILDAAGELMIRLGYRKVTIEDVARQAGIGKGTVYLHWRTKERLFEALILRASAELIDELAADLRRDPREIQPHRFLRTAFLATQRRPLLRALVTADAELLGSLADSPARAREQQITDRYFALVGKHGLVRDDVPHLVYAINATTTGFYTMGSIKPGLATLDDEAAADVLAHTVQHAFEPDVDPDPDSLASAAAEIADLFDELNTSYRERIYADPESERG</sequence>
<accession>A0ABT4V8D7</accession>